<name>A0A8C3QV66_9PASS</name>
<evidence type="ECO:0000313" key="11">
    <source>
        <dbReference type="Proteomes" id="UP000694396"/>
    </source>
</evidence>
<comment type="catalytic activity">
    <reaction evidence="6">
        <text>a ribonucleotidyl-ribonucleotide-RNA + H2O = a 3'-end ribonucleotide-RNA + a 5'-end 5'-phospho-ribonucleoside-RNA + H(+)</text>
        <dbReference type="Rhea" id="RHEA:68096"/>
        <dbReference type="Rhea" id="RHEA-COMP:15179"/>
        <dbReference type="Rhea" id="RHEA-COMP:17355"/>
        <dbReference type="Rhea" id="RHEA-COMP:17428"/>
        <dbReference type="ChEBI" id="CHEBI:15377"/>
        <dbReference type="ChEBI" id="CHEBI:15378"/>
        <dbReference type="ChEBI" id="CHEBI:74896"/>
        <dbReference type="ChEBI" id="CHEBI:138282"/>
        <dbReference type="ChEBI" id="CHEBI:173118"/>
    </reaction>
    <physiologicalReaction direction="left-to-right" evidence="6">
        <dbReference type="Rhea" id="RHEA:68097"/>
    </physiologicalReaction>
</comment>
<comment type="subunit">
    <text evidence="3">Homodimer.</text>
</comment>
<dbReference type="Ensembl" id="ENSCRFT00000012259.1">
    <property type="protein sequence ID" value="ENSCRFP00000011853.1"/>
    <property type="gene ID" value="ENSCRFG00000009192.1"/>
</dbReference>
<evidence type="ECO:0000256" key="8">
    <source>
        <dbReference type="SAM" id="MobiDB-lite"/>
    </source>
</evidence>
<sequence length="269" mass="28495">MPRGFRTAPLGSLCVPGPLYSVRVLRAGFAERVPAGSERVPAGSVRADGSVTLVSGGALTVLVDTGGPWLRDSLPGMLQEHGVTPDDVTHVIVTHGHSDHAGNVNLFPSATLLMGFDLSRGEGLYLPHGLAQGVPLVLHPGHLEVIPTPGHTRAHVSLVASGTSLGTVAVAGDAFERREDEEGDEEGREGWEALSEDPPEQRRSRRRLLRLADVIVPGHGRPFGVTKEWGHGGHHQEEEEEKEEEEDEDGASGRGDGDGGGDESPAERT</sequence>
<dbReference type="PANTHER" id="PTHR23200">
    <property type="entry name" value="METALLO-BETA-LACTAMASE DOMAIN-CONTAINING PROTEIN 1"/>
    <property type="match status" value="1"/>
</dbReference>
<feature type="region of interest" description="Disordered" evidence="8">
    <location>
        <begin position="173"/>
        <end position="204"/>
    </location>
</feature>
<dbReference type="PANTHER" id="PTHR23200:SF48">
    <property type="entry name" value="METALLO-BETA-LACTAMASE DOMAIN-CONTAINING PROTEIN 1"/>
    <property type="match status" value="1"/>
</dbReference>
<comment type="similarity">
    <text evidence="2">Belongs to the metallo-beta-lactamase superfamily. Glyoxalase II family.</text>
</comment>
<protein>
    <recommendedName>
        <fullName evidence="4">Metallo-beta-lactamase domain-containing protein 1</fullName>
    </recommendedName>
    <alternativeName>
        <fullName evidence="5">Endoribonuclease MBLAC1</fullName>
    </alternativeName>
</protein>
<dbReference type="InterPro" id="IPR036866">
    <property type="entry name" value="RibonucZ/Hydroxyglut_hydro"/>
</dbReference>
<dbReference type="SMART" id="SM00849">
    <property type="entry name" value="Lactamase_B"/>
    <property type="match status" value="1"/>
</dbReference>
<dbReference type="SUPFAM" id="SSF56281">
    <property type="entry name" value="Metallo-hydrolase/oxidoreductase"/>
    <property type="match status" value="1"/>
</dbReference>
<evidence type="ECO:0000256" key="2">
    <source>
        <dbReference type="ARBA" id="ARBA00006759"/>
    </source>
</evidence>
<evidence type="ECO:0000256" key="5">
    <source>
        <dbReference type="ARBA" id="ARBA00032988"/>
    </source>
</evidence>
<dbReference type="InterPro" id="IPR039344">
    <property type="entry name" value="MBLAC1"/>
</dbReference>
<feature type="compositionally biased region" description="Basic and acidic residues" evidence="8">
    <location>
        <begin position="228"/>
        <end position="237"/>
    </location>
</feature>
<dbReference type="InterPro" id="IPR001279">
    <property type="entry name" value="Metallo-B-lactamas"/>
</dbReference>
<evidence type="ECO:0000259" key="9">
    <source>
        <dbReference type="SMART" id="SM00849"/>
    </source>
</evidence>
<evidence type="ECO:0000256" key="1">
    <source>
        <dbReference type="ARBA" id="ARBA00004514"/>
    </source>
</evidence>
<dbReference type="AlphaFoldDB" id="A0A8C3QV66"/>
<organism evidence="10 11">
    <name type="scientific">Cyanoderma ruficeps</name>
    <name type="common">rufous-capped babbler</name>
    <dbReference type="NCBI Taxonomy" id="181631"/>
    <lineage>
        <taxon>Eukaryota</taxon>
        <taxon>Metazoa</taxon>
        <taxon>Chordata</taxon>
        <taxon>Craniata</taxon>
        <taxon>Vertebrata</taxon>
        <taxon>Euteleostomi</taxon>
        <taxon>Archelosauria</taxon>
        <taxon>Archosauria</taxon>
        <taxon>Dinosauria</taxon>
        <taxon>Saurischia</taxon>
        <taxon>Theropoda</taxon>
        <taxon>Coelurosauria</taxon>
        <taxon>Aves</taxon>
        <taxon>Neognathae</taxon>
        <taxon>Neoaves</taxon>
        <taxon>Telluraves</taxon>
        <taxon>Australaves</taxon>
        <taxon>Passeriformes</taxon>
        <taxon>Sylvioidea</taxon>
        <taxon>Timaliidae</taxon>
        <taxon>Cyanoderma</taxon>
    </lineage>
</organism>
<dbReference type="Pfam" id="PF00753">
    <property type="entry name" value="Lactamase_B"/>
    <property type="match status" value="2"/>
</dbReference>
<dbReference type="Gene3D" id="3.60.15.10">
    <property type="entry name" value="Ribonuclease Z/Hydroxyacylglutathione hydrolase-like"/>
    <property type="match status" value="1"/>
</dbReference>
<evidence type="ECO:0000256" key="7">
    <source>
        <dbReference type="ARBA" id="ARBA00045869"/>
    </source>
</evidence>
<feature type="domain" description="Metallo-beta-lactamase" evidence="9">
    <location>
        <begin position="48"/>
        <end position="219"/>
    </location>
</feature>
<evidence type="ECO:0000256" key="6">
    <source>
        <dbReference type="ARBA" id="ARBA00044690"/>
    </source>
</evidence>
<reference evidence="10" key="2">
    <citation type="submission" date="2025-09" db="UniProtKB">
        <authorList>
            <consortium name="Ensembl"/>
        </authorList>
    </citation>
    <scope>IDENTIFICATION</scope>
</reference>
<comment type="function">
    <text evidence="7">Endoribonuclease that catalyzes the hydrolysis of histone-coding pre-mRNA 3'-end. Involved in histone pre-mRNA processing during the S-phase of the cell cycle, which is required for entering/progressing through S-phase. Cleaves histone pre-mRNA at a major and a minor cleavage site after the 5'-ACCCA-3' and the 5'-ACCCACA-3' sequence, respectively, and located downstream of the stem-loop. May require the presence of the HDE element located at the histone pre-RNA 3'-end to avoid non-specific cleavage.</text>
</comment>
<feature type="region of interest" description="Disordered" evidence="8">
    <location>
        <begin position="219"/>
        <end position="269"/>
    </location>
</feature>
<keyword evidence="11" id="KW-1185">Reference proteome</keyword>
<dbReference type="CDD" id="cd07711">
    <property type="entry name" value="MBLAC1-like_MBL-fold"/>
    <property type="match status" value="1"/>
</dbReference>
<proteinExistence type="inferred from homology"/>
<accession>A0A8C3QV66</accession>
<dbReference type="GO" id="GO:0005829">
    <property type="term" value="C:cytosol"/>
    <property type="evidence" value="ECO:0007669"/>
    <property type="project" value="UniProtKB-SubCell"/>
</dbReference>
<evidence type="ECO:0000256" key="4">
    <source>
        <dbReference type="ARBA" id="ARBA00014856"/>
    </source>
</evidence>
<evidence type="ECO:0000313" key="10">
    <source>
        <dbReference type="Ensembl" id="ENSCRFP00000011853.1"/>
    </source>
</evidence>
<comment type="subcellular location">
    <subcellularLocation>
        <location evidence="1">Cytoplasm</location>
        <location evidence="1">Cytosol</location>
    </subcellularLocation>
</comment>
<dbReference type="Proteomes" id="UP000694396">
    <property type="component" value="Unplaced"/>
</dbReference>
<reference evidence="10" key="1">
    <citation type="submission" date="2025-08" db="UniProtKB">
        <authorList>
            <consortium name="Ensembl"/>
        </authorList>
    </citation>
    <scope>IDENTIFICATION</scope>
</reference>
<evidence type="ECO:0000256" key="3">
    <source>
        <dbReference type="ARBA" id="ARBA00011738"/>
    </source>
</evidence>
<feature type="compositionally biased region" description="Acidic residues" evidence="8">
    <location>
        <begin position="238"/>
        <end position="250"/>
    </location>
</feature>